<dbReference type="GO" id="GO:0004180">
    <property type="term" value="F:carboxypeptidase activity"/>
    <property type="evidence" value="ECO:0007669"/>
    <property type="project" value="UniProtKB-KW"/>
</dbReference>
<dbReference type="PANTHER" id="PTHR30237">
    <property type="entry name" value="MURAMOYLTETRAPEPTIDE CARBOXYPEPTIDASE"/>
    <property type="match status" value="1"/>
</dbReference>
<dbReference type="GO" id="GO:0008236">
    <property type="term" value="F:serine-type peptidase activity"/>
    <property type="evidence" value="ECO:0007669"/>
    <property type="project" value="UniProtKB-KW"/>
</dbReference>
<feature type="active site" description="Charge relay system" evidence="6">
    <location>
        <position position="280"/>
    </location>
</feature>
<sequence length="309" mass="34102">MILPFIKPFRLQERDTVAVIAPASPPNLDNLERGIEFLQGLGLNVIRGKSLTNINGYLAGTDEERLQDLHEAFLDPEVKAIICACGGYGTGRIAATIDYEMIRHHPKIFWGYSDITFLHTAIRQEAGLVTFHGPMLGSDIGKEDTHPLSKKCFQQIFQPTEWSYTEDISPLEVLVEGKADGPLVGGNLSLLVSTLGTKFEIDTKDKLLLIEDVNEEPRAVDRMLNQLYMAGKLDDASGMVIGDFADCIPKRDLSLALHEVIDHYVKLANKPAMKDFQMGHCNPQIAVPLGVQATLDTTEKKLSVDSGLM</sequence>
<dbReference type="InterPro" id="IPR040921">
    <property type="entry name" value="Peptidase_S66C"/>
</dbReference>
<dbReference type="PANTHER" id="PTHR30237:SF2">
    <property type="entry name" value="MUREIN TETRAPEPTIDE CARBOXYPEPTIDASE"/>
    <property type="match status" value="1"/>
</dbReference>
<dbReference type="InterPro" id="IPR027478">
    <property type="entry name" value="LdcA_N"/>
</dbReference>
<comment type="similarity">
    <text evidence="1">Belongs to the peptidase S66 family.</text>
</comment>
<evidence type="ECO:0000313" key="10">
    <source>
        <dbReference type="Proteomes" id="UP000273811"/>
    </source>
</evidence>
<dbReference type="EMBL" id="QYTU02000004">
    <property type="protein sequence ID" value="RWR13977.1"/>
    <property type="molecule type" value="Genomic_DNA"/>
</dbReference>
<feature type="active site" description="Charge relay system" evidence="6">
    <location>
        <position position="211"/>
    </location>
</feature>
<feature type="domain" description="LD-carboxypeptidase C-terminal" evidence="8">
    <location>
        <begin position="181"/>
        <end position="295"/>
    </location>
</feature>
<dbReference type="InterPro" id="IPR040449">
    <property type="entry name" value="Peptidase_S66_N"/>
</dbReference>
<keyword evidence="5" id="KW-0720">Serine protease</keyword>
<protein>
    <submittedName>
        <fullName evidence="9">LD-carboxypeptidase</fullName>
    </submittedName>
</protein>
<dbReference type="SUPFAM" id="SSF52317">
    <property type="entry name" value="Class I glutamine amidotransferase-like"/>
    <property type="match status" value="1"/>
</dbReference>
<evidence type="ECO:0000259" key="8">
    <source>
        <dbReference type="Pfam" id="PF17676"/>
    </source>
</evidence>
<evidence type="ECO:0000313" key="9">
    <source>
        <dbReference type="EMBL" id="RWR13977.1"/>
    </source>
</evidence>
<evidence type="ECO:0000256" key="3">
    <source>
        <dbReference type="ARBA" id="ARBA00022670"/>
    </source>
</evidence>
<dbReference type="Gene3D" id="3.50.30.60">
    <property type="entry name" value="LD-carboxypeptidase A C-terminal domain-like"/>
    <property type="match status" value="1"/>
</dbReference>
<dbReference type="SUPFAM" id="SSF141986">
    <property type="entry name" value="LD-carboxypeptidase A C-terminal domain-like"/>
    <property type="match status" value="1"/>
</dbReference>
<dbReference type="InterPro" id="IPR027461">
    <property type="entry name" value="Carboxypeptidase_A_C_sf"/>
</dbReference>
<keyword evidence="2" id="KW-0121">Carboxypeptidase</keyword>
<feature type="active site" description="Nucleophile" evidence="6">
    <location>
        <position position="113"/>
    </location>
</feature>
<comment type="caution">
    <text evidence="9">The sequence shown here is derived from an EMBL/GenBank/DDBJ whole genome shotgun (WGS) entry which is preliminary data.</text>
</comment>
<reference evidence="9" key="1">
    <citation type="submission" date="2018-12" db="EMBL/GenBank/DDBJ databases">
        <authorList>
            <person name="Sun L."/>
            <person name="Chen Z."/>
        </authorList>
    </citation>
    <scope>NUCLEOTIDE SEQUENCE [LARGE SCALE GENOMIC DNA]</scope>
    <source>
        <strain evidence="9">DSM 16012</strain>
    </source>
</reference>
<dbReference type="Pfam" id="PF17676">
    <property type="entry name" value="Peptidase_S66C"/>
    <property type="match status" value="1"/>
</dbReference>
<dbReference type="OrthoDB" id="9807329at2"/>
<keyword evidence="4" id="KW-0378">Hydrolase</keyword>
<gene>
    <name evidence="9" type="ORF">D4N35_003500</name>
</gene>
<dbReference type="PIRSF" id="PIRSF028757">
    <property type="entry name" value="LD-carboxypeptidase"/>
    <property type="match status" value="1"/>
</dbReference>
<keyword evidence="10" id="KW-1185">Reference proteome</keyword>
<accession>A0A443J0M0</accession>
<dbReference type="InterPro" id="IPR029062">
    <property type="entry name" value="Class_I_gatase-like"/>
</dbReference>
<dbReference type="InterPro" id="IPR003507">
    <property type="entry name" value="S66_fam"/>
</dbReference>
<dbReference type="AlphaFoldDB" id="A0A443J0M0"/>
<dbReference type="CDD" id="cd07025">
    <property type="entry name" value="Peptidase_S66"/>
    <property type="match status" value="1"/>
</dbReference>
<dbReference type="RefSeq" id="WP_120070065.1">
    <property type="nucleotide sequence ID" value="NZ_CP126113.1"/>
</dbReference>
<keyword evidence="3" id="KW-0645">Protease</keyword>
<evidence type="ECO:0000256" key="6">
    <source>
        <dbReference type="PIRSR" id="PIRSR028757-1"/>
    </source>
</evidence>
<evidence type="ECO:0000256" key="2">
    <source>
        <dbReference type="ARBA" id="ARBA00022645"/>
    </source>
</evidence>
<evidence type="ECO:0000256" key="5">
    <source>
        <dbReference type="ARBA" id="ARBA00022825"/>
    </source>
</evidence>
<dbReference type="GO" id="GO:0006508">
    <property type="term" value="P:proteolysis"/>
    <property type="evidence" value="ECO:0007669"/>
    <property type="project" value="UniProtKB-KW"/>
</dbReference>
<evidence type="ECO:0000256" key="4">
    <source>
        <dbReference type="ARBA" id="ARBA00022801"/>
    </source>
</evidence>
<evidence type="ECO:0000256" key="1">
    <source>
        <dbReference type="ARBA" id="ARBA00010233"/>
    </source>
</evidence>
<dbReference type="Pfam" id="PF02016">
    <property type="entry name" value="Peptidase_S66"/>
    <property type="match status" value="1"/>
</dbReference>
<feature type="domain" description="LD-carboxypeptidase N-terminal" evidence="7">
    <location>
        <begin position="17"/>
        <end position="133"/>
    </location>
</feature>
<evidence type="ECO:0000259" key="7">
    <source>
        <dbReference type="Pfam" id="PF02016"/>
    </source>
</evidence>
<proteinExistence type="inferred from homology"/>
<dbReference type="Proteomes" id="UP000273811">
    <property type="component" value="Unassembled WGS sequence"/>
</dbReference>
<dbReference type="Gene3D" id="3.40.50.10740">
    <property type="entry name" value="Class I glutamine amidotransferase-like"/>
    <property type="match status" value="1"/>
</dbReference>
<organism evidence="9 10">
    <name type="scientific">Siminovitchia fortis</name>
    <dbReference type="NCBI Taxonomy" id="254758"/>
    <lineage>
        <taxon>Bacteria</taxon>
        <taxon>Bacillati</taxon>
        <taxon>Bacillota</taxon>
        <taxon>Bacilli</taxon>
        <taxon>Bacillales</taxon>
        <taxon>Bacillaceae</taxon>
        <taxon>Siminovitchia</taxon>
    </lineage>
</organism>
<name>A0A443J0M0_9BACI</name>